<evidence type="ECO:0000313" key="4">
    <source>
        <dbReference type="Proteomes" id="UP001448207"/>
    </source>
</evidence>
<dbReference type="InterPro" id="IPR049317">
    <property type="entry name" value="GCIP-like_N"/>
</dbReference>
<accession>A0ABR3AVS0</accession>
<organism evidence="3 4">
    <name type="scientific">Phycomyces blakesleeanus</name>
    <dbReference type="NCBI Taxonomy" id="4837"/>
    <lineage>
        <taxon>Eukaryota</taxon>
        <taxon>Fungi</taxon>
        <taxon>Fungi incertae sedis</taxon>
        <taxon>Mucoromycota</taxon>
        <taxon>Mucoromycotina</taxon>
        <taxon>Mucoromycetes</taxon>
        <taxon>Mucorales</taxon>
        <taxon>Phycomycetaceae</taxon>
        <taxon>Phycomyces</taxon>
    </lineage>
</organism>
<evidence type="ECO:0000259" key="2">
    <source>
        <dbReference type="Pfam" id="PF13324"/>
    </source>
</evidence>
<evidence type="ECO:0000313" key="3">
    <source>
        <dbReference type="EMBL" id="KAL0083694.1"/>
    </source>
</evidence>
<reference evidence="3 4" key="1">
    <citation type="submission" date="2024-04" db="EMBL/GenBank/DDBJ databases">
        <title>Symmetric and asymmetric DNA N6-adenine methylation regulates different biological responses in Mucorales.</title>
        <authorList>
            <consortium name="Lawrence Berkeley National Laboratory"/>
            <person name="Lax C."/>
            <person name="Mondo S.J."/>
            <person name="Osorio-Concepcion M."/>
            <person name="Muszewska A."/>
            <person name="Corrochano-Luque M."/>
            <person name="Gutierrez G."/>
            <person name="Riley R."/>
            <person name="Lipzen A."/>
            <person name="Guo J."/>
            <person name="Hundley H."/>
            <person name="Amirebrahimi M."/>
            <person name="Ng V."/>
            <person name="Lorenzo-Gutierrez D."/>
            <person name="Binder U."/>
            <person name="Yang J."/>
            <person name="Song Y."/>
            <person name="Canovas D."/>
            <person name="Navarro E."/>
            <person name="Freitag M."/>
            <person name="Gabaldon T."/>
            <person name="Grigoriev I.V."/>
            <person name="Corrochano L.M."/>
            <person name="Nicolas F.E."/>
            <person name="Garre V."/>
        </authorList>
    </citation>
    <scope>NUCLEOTIDE SEQUENCE [LARGE SCALE GENOMIC DNA]</scope>
    <source>
        <strain evidence="3 4">L51</strain>
    </source>
</reference>
<dbReference type="Gene3D" id="1.20.1410.10">
    <property type="entry name" value="I/LWEQ domain"/>
    <property type="match status" value="1"/>
</dbReference>
<dbReference type="Proteomes" id="UP001448207">
    <property type="component" value="Unassembled WGS sequence"/>
</dbReference>
<feature type="compositionally biased region" description="Acidic residues" evidence="1">
    <location>
        <begin position="181"/>
        <end position="199"/>
    </location>
</feature>
<name>A0ABR3AVS0_PHYBL</name>
<protein>
    <recommendedName>
        <fullName evidence="2">Cyclin-D1-binding protein 1-like N-terminal domain-containing protein</fullName>
    </recommendedName>
</protein>
<sequence>MSILHTFYLPAKLKACCAMCMGYLNDLKDTPQIEESKDFDSVKFKDTMAKLGQILSHDATKLTLACKPPRQPADAIKMIQEISNTLFRLLGFYHSIPISAGRAYLAAYTSLMRGVLQGTHTLCSTFSGDAPTFMIPTAVLWENCAALGKSPKNNEEAVRKLWIGFEETLKDAKSEAREMLNEEEDEDDFEDSEDSEEEEAKEKPTEDQIAAKKAITEKCVQLTDLTVLIYKKIEVRCLDLGSIEWLDRVSEHGNNVVDETDVLISQLYEEDADAMTVFVNKHVKQCIDLVKIAQEVAKDEHAKWFEMCATKLETLTIKA</sequence>
<dbReference type="Gene3D" id="1.20.1420.10">
    <property type="entry name" value="Talin, central domain"/>
    <property type="match status" value="1"/>
</dbReference>
<gene>
    <name evidence="3" type="ORF">J3Q64DRAFT_1141254</name>
</gene>
<feature type="region of interest" description="Disordered" evidence="1">
    <location>
        <begin position="174"/>
        <end position="208"/>
    </location>
</feature>
<dbReference type="EMBL" id="JBCLYO010000013">
    <property type="protein sequence ID" value="KAL0083694.1"/>
    <property type="molecule type" value="Genomic_DNA"/>
</dbReference>
<proteinExistence type="predicted"/>
<feature type="domain" description="Cyclin-D1-binding protein 1-like N-terminal" evidence="2">
    <location>
        <begin position="49"/>
        <end position="181"/>
    </location>
</feature>
<dbReference type="InterPro" id="IPR026907">
    <property type="entry name" value="GCIP-like"/>
</dbReference>
<dbReference type="PANTHER" id="PTHR15492">
    <property type="entry name" value="CYCLIN D1-BINDING PROTEIN 1"/>
    <property type="match status" value="1"/>
</dbReference>
<dbReference type="PANTHER" id="PTHR15492:SF1">
    <property type="entry name" value="CYCLIN-D1-BINDING PROTEIN 1"/>
    <property type="match status" value="1"/>
</dbReference>
<dbReference type="Pfam" id="PF13324">
    <property type="entry name" value="GCIP_N"/>
    <property type="match status" value="1"/>
</dbReference>
<keyword evidence="4" id="KW-1185">Reference proteome</keyword>
<evidence type="ECO:0000256" key="1">
    <source>
        <dbReference type="SAM" id="MobiDB-lite"/>
    </source>
</evidence>
<comment type="caution">
    <text evidence="3">The sequence shown here is derived from an EMBL/GenBank/DDBJ whole genome shotgun (WGS) entry which is preliminary data.</text>
</comment>